<keyword evidence="8" id="KW-1185">Reference proteome</keyword>
<keyword evidence="10" id="KW-1267">Proteomics identification</keyword>
<dbReference type="Bgee" id="ENSRNOG00000015437">
    <property type="expression patterns" value="Expressed in heart and 19 other cell types or tissues"/>
</dbReference>
<reference evidence="7" key="2">
    <citation type="submission" date="2025-08" db="UniProtKB">
        <authorList>
            <consortium name="Ensembl"/>
        </authorList>
    </citation>
    <scope>IDENTIFICATION</scope>
    <source>
        <strain evidence="7">Brown Norway</strain>
    </source>
</reference>
<keyword evidence="1 5" id="KW-0853">WD repeat</keyword>
<dbReference type="GO" id="GO:1901796">
    <property type="term" value="P:regulation of signal transduction by p53 class mediator"/>
    <property type="evidence" value="ECO:0007669"/>
    <property type="project" value="Ensembl"/>
</dbReference>
<dbReference type="Ensembl" id="ENSRNOT00000066371.5">
    <property type="protein sequence ID" value="ENSRNOP00000061240.2"/>
    <property type="gene ID" value="ENSRNOG00000015437.9"/>
</dbReference>
<gene>
    <name evidence="7 9" type="primary">Tmem14c</name>
</gene>
<accession>B0BNJ9</accession>
<keyword evidence="3" id="KW-0677">Repeat</keyword>
<dbReference type="PROSITE" id="PS50294">
    <property type="entry name" value="WD_REPEATS_REGION"/>
    <property type="match status" value="2"/>
</dbReference>
<dbReference type="AlphaFoldDB" id="B0BNJ9"/>
<dbReference type="Pfam" id="PF00400">
    <property type="entry name" value="WD40"/>
    <property type="match status" value="4"/>
</dbReference>
<evidence type="ECO:0000313" key="9">
    <source>
        <dbReference type="RGD" id="621692"/>
    </source>
</evidence>
<evidence type="ECO:0000256" key="2">
    <source>
        <dbReference type="ARBA" id="ARBA00022700"/>
    </source>
</evidence>
<dbReference type="PANTHER" id="PTHR44675">
    <property type="entry name" value="PAK1 INTERACTING PROTEIN 1"/>
    <property type="match status" value="1"/>
</dbReference>
<dbReference type="InterPro" id="IPR019775">
    <property type="entry name" value="WD40_repeat_CS"/>
</dbReference>
<dbReference type="OrthoDB" id="5620at2759"/>
<feature type="repeat" description="WD" evidence="5">
    <location>
        <begin position="257"/>
        <end position="284"/>
    </location>
</feature>
<dbReference type="InterPro" id="IPR015943">
    <property type="entry name" value="WD40/YVTN_repeat-like_dom_sf"/>
</dbReference>
<evidence type="ECO:0000256" key="6">
    <source>
        <dbReference type="SAM" id="MobiDB-lite"/>
    </source>
</evidence>
<dbReference type="PROSITE" id="PS50082">
    <property type="entry name" value="WD_REPEATS_2"/>
    <property type="match status" value="3"/>
</dbReference>
<keyword evidence="2" id="KW-0734">Signal transduction inhibitor</keyword>
<evidence type="ECO:0000256" key="5">
    <source>
        <dbReference type="PROSITE-ProRule" id="PRU00221"/>
    </source>
</evidence>
<dbReference type="GO" id="GO:0042273">
    <property type="term" value="P:ribosomal large subunit biogenesis"/>
    <property type="evidence" value="ECO:0007669"/>
    <property type="project" value="Ensembl"/>
</dbReference>
<dbReference type="PeptideAtlas" id="B0BNJ9"/>
<dbReference type="SMART" id="SM00320">
    <property type="entry name" value="WD40"/>
    <property type="match status" value="5"/>
</dbReference>
<dbReference type="InterPro" id="IPR051959">
    <property type="entry name" value="PAK1-Kinase_Regulator"/>
</dbReference>
<dbReference type="Proteomes" id="UP000002494">
    <property type="component" value="Chromosome 17"/>
</dbReference>
<dbReference type="OMA" id="CSYNEYK"/>
<feature type="repeat" description="WD" evidence="5">
    <location>
        <begin position="119"/>
        <end position="160"/>
    </location>
</feature>
<evidence type="ECO:0000313" key="8">
    <source>
        <dbReference type="Proteomes" id="UP000002494"/>
    </source>
</evidence>
<dbReference type="InterPro" id="IPR001680">
    <property type="entry name" value="WD40_rpt"/>
</dbReference>
<dbReference type="Gene3D" id="2.130.10.10">
    <property type="entry name" value="YVTN repeat-like/Quinoprotein amine dehydrogenase"/>
    <property type="match status" value="2"/>
</dbReference>
<proteinExistence type="evidence at protein level"/>
<evidence type="ECO:0000256" key="3">
    <source>
        <dbReference type="ARBA" id="ARBA00022737"/>
    </source>
</evidence>
<dbReference type="KEGG" id="rno:171432"/>
<name>B0BNJ9_RAT</name>
<organism evidence="7 8">
    <name type="scientific">Rattus norvegicus</name>
    <name type="common">Rat</name>
    <dbReference type="NCBI Taxonomy" id="10116"/>
    <lineage>
        <taxon>Eukaryota</taxon>
        <taxon>Metazoa</taxon>
        <taxon>Chordata</taxon>
        <taxon>Craniata</taxon>
        <taxon>Vertebrata</taxon>
        <taxon>Euteleostomi</taxon>
        <taxon>Mammalia</taxon>
        <taxon>Eutheria</taxon>
        <taxon>Euarchontoglires</taxon>
        <taxon>Glires</taxon>
        <taxon>Rodentia</taxon>
        <taxon>Myomorpha</taxon>
        <taxon>Muroidea</taxon>
        <taxon>Muridae</taxon>
        <taxon>Murinae</taxon>
        <taxon>Rattus</taxon>
    </lineage>
</organism>
<dbReference type="GeneTree" id="ENSGT00390000001263"/>
<dbReference type="PROSITE" id="PS00678">
    <property type="entry name" value="WD_REPEATS_1"/>
    <property type="match status" value="1"/>
</dbReference>
<dbReference type="GO" id="GO:0031966">
    <property type="term" value="C:mitochondrial membrane"/>
    <property type="evidence" value="ECO:0007669"/>
    <property type="project" value="UniProtKB-SubCell"/>
</dbReference>
<dbReference type="GO" id="GO:0005730">
    <property type="term" value="C:nucleolus"/>
    <property type="evidence" value="ECO:0007669"/>
    <property type="project" value="Ensembl"/>
</dbReference>
<dbReference type="SUPFAM" id="SSF50978">
    <property type="entry name" value="WD40 repeat-like"/>
    <property type="match status" value="1"/>
</dbReference>
<dbReference type="RGD" id="621692">
    <property type="gene designation" value="Tmem14c"/>
</dbReference>
<feature type="compositionally biased region" description="Polar residues" evidence="6">
    <location>
        <begin position="350"/>
        <end position="360"/>
    </location>
</feature>
<evidence type="ECO:0000256" key="4">
    <source>
        <dbReference type="ARBA" id="ARBA00045213"/>
    </source>
</evidence>
<dbReference type="jPOST" id="B0BNJ9"/>
<evidence type="ECO:0000256" key="1">
    <source>
        <dbReference type="ARBA" id="ARBA00022574"/>
    </source>
</evidence>
<comment type="function">
    <text evidence="4">Negatively regulates the PAK1 kinase. PAK1 is a member of the PAK kinase family, which has been shown to play a positive role in the regulation of signaling pathways involving MAPK8 and RELA. PAK1 exists as an inactive homodimer, which is activated by binding of small GTPases such as CDC42 to an N-terminal regulatory domain. PAK1IP1 also binds to the N-terminus of PAK1, and inhibits the specific activation of PAK1 by CDC42. May be involved in ribosomal large subunit assembly.</text>
</comment>
<protein>
    <submittedName>
        <fullName evidence="7">Transmembrane protein 14C</fullName>
    </submittedName>
</protein>
<reference evidence="7" key="1">
    <citation type="submission" date="2024-01" db="EMBL/GenBank/DDBJ databases">
        <title>GRCr8: a new rat reference genome assembly contstructed from accurate long reads and long range scaffolding.</title>
        <authorList>
            <person name="Doris P.A."/>
            <person name="Kalbfleisch T."/>
            <person name="Li K."/>
            <person name="Howe K."/>
            <person name="Wood J."/>
        </authorList>
    </citation>
    <scope>NUCLEOTIDE SEQUENCE [LARGE SCALE GENOMIC DNA]</scope>
    <source>
        <strain evidence="7">Brown Norway</strain>
    </source>
</reference>
<feature type="region of interest" description="Disordered" evidence="6">
    <location>
        <begin position="337"/>
        <end position="382"/>
    </location>
</feature>
<feature type="repeat" description="WD" evidence="5">
    <location>
        <begin position="78"/>
        <end position="118"/>
    </location>
</feature>
<evidence type="ECO:0000313" key="7">
    <source>
        <dbReference type="Ensembl" id="ENSRNOP00000061240.2"/>
    </source>
</evidence>
<dbReference type="HOGENOM" id="CLU_096652_4_0_1"/>
<dbReference type="InterPro" id="IPR036322">
    <property type="entry name" value="WD40_repeat_dom_sf"/>
</dbReference>
<feature type="compositionally biased region" description="Basic residues" evidence="6">
    <location>
        <begin position="365"/>
        <end position="382"/>
    </location>
</feature>
<reference evidence="7" key="3">
    <citation type="submission" date="2025-09" db="UniProtKB">
        <authorList>
            <consortium name="Ensembl"/>
        </authorList>
    </citation>
    <scope>IDENTIFICATION</scope>
    <source>
        <strain evidence="7">Brown Norway</strain>
    </source>
</reference>
<dbReference type="PANTHER" id="PTHR44675:SF1">
    <property type="entry name" value="P21-ACTIVATED PROTEIN KINASE-INTERACTING PROTEIN 1"/>
    <property type="match status" value="1"/>
</dbReference>
<dbReference type="GO" id="GO:0006783">
    <property type="term" value="P:heme biosynthetic process"/>
    <property type="evidence" value="ECO:0007669"/>
    <property type="project" value="UniProtKB-KW"/>
</dbReference>
<sequence length="460" mass="51097">MELVAGSYEQVLFGFTVHRGPAKSGHRETWTPVADFTHHAHTASLSAVAANNRYVVTGSKDETIHIYDMKKKVEHGALVHHSGTVTCLKFYGSRHLISGAEDGLICVWDAKKWECLKSIKAHRGHVTFLSIHPSGKLALSVGTDKTLRTWNLVEGRSAFIKNIKQNAHIVEWSPNGEKYVVVVMNKVDVYHLDTASVSGTLTNGKRISAITFLSDSVLAVAGDEEVVRFFDCDTLVCLCEFKAHENRVKDMVSFEIPDHHVLVTASNDGFIKMWTLTQDKKAPPSLLCETNTGARLTCLGVWLDRGTDEKARLPPATEPCPDQPKTIEKESADKIQEEASAPNAEKSDHTGGSQQPTKRNSPAPAKKRKMANVSEKKRKKKMCRPGVVSKVTEQCRRTVAHWFLYIIMVSAMRPWWLLVGLLAMQKQVVCRPWLLDSSLGAWQAWVPTSCLRTPGTCGFS</sequence>
<evidence type="ECO:0007829" key="10">
    <source>
        <dbReference type="PeptideAtlas" id="B0BNJ9"/>
    </source>
</evidence>
<dbReference type="CTD" id="51522"/>